<gene>
    <name evidence="11" type="ORF">CTOB1V02_LOCUS1562</name>
</gene>
<feature type="transmembrane region" description="Helical" evidence="10">
    <location>
        <begin position="260"/>
        <end position="280"/>
    </location>
</feature>
<dbReference type="PANTHER" id="PTHR11157">
    <property type="entry name" value="FATTY ACID ACYL TRANSFERASE-RELATED"/>
    <property type="match status" value="1"/>
</dbReference>
<evidence type="ECO:0000256" key="5">
    <source>
        <dbReference type="ARBA" id="ARBA00022832"/>
    </source>
</evidence>
<dbReference type="GO" id="GO:0005789">
    <property type="term" value="C:endoplasmic reticulum membrane"/>
    <property type="evidence" value="ECO:0007669"/>
    <property type="project" value="TreeGrafter"/>
</dbReference>
<evidence type="ECO:0000313" key="11">
    <source>
        <dbReference type="EMBL" id="CAD7223580.1"/>
    </source>
</evidence>
<feature type="transmembrane region" description="Helical" evidence="10">
    <location>
        <begin position="134"/>
        <end position="155"/>
    </location>
</feature>
<name>A0A7R8ZH77_9CRUS</name>
<dbReference type="InterPro" id="IPR002076">
    <property type="entry name" value="ELO_fam"/>
</dbReference>
<comment type="similarity">
    <text evidence="10">Belongs to the ELO family.</text>
</comment>
<reference evidence="11" key="1">
    <citation type="submission" date="2020-11" db="EMBL/GenBank/DDBJ databases">
        <authorList>
            <person name="Tran Van P."/>
        </authorList>
    </citation>
    <scope>NUCLEOTIDE SEQUENCE</scope>
</reference>
<keyword evidence="2 10" id="KW-0444">Lipid biosynthesis</keyword>
<dbReference type="AlphaFoldDB" id="A0A7R8ZH77"/>
<keyword evidence="8 10" id="KW-0472">Membrane</keyword>
<evidence type="ECO:0000256" key="9">
    <source>
        <dbReference type="ARBA" id="ARBA00023160"/>
    </source>
</evidence>
<evidence type="ECO:0000256" key="6">
    <source>
        <dbReference type="ARBA" id="ARBA00022989"/>
    </source>
</evidence>
<evidence type="ECO:0000256" key="4">
    <source>
        <dbReference type="ARBA" id="ARBA00022692"/>
    </source>
</evidence>
<feature type="transmembrane region" description="Helical" evidence="10">
    <location>
        <begin position="185"/>
        <end position="204"/>
    </location>
</feature>
<protein>
    <recommendedName>
        <fullName evidence="10">Elongation of very long chain fatty acids protein</fullName>
        <ecNumber evidence="10">2.3.1.199</ecNumber>
    </recommendedName>
    <alternativeName>
        <fullName evidence="10">Very-long-chain 3-oxoacyl-CoA synthase</fullName>
    </alternativeName>
</protein>
<dbReference type="PROSITE" id="PS01188">
    <property type="entry name" value="ELO"/>
    <property type="match status" value="1"/>
</dbReference>
<dbReference type="OrthoDB" id="10259681at2759"/>
<dbReference type="GO" id="GO:0019367">
    <property type="term" value="P:fatty acid elongation, saturated fatty acid"/>
    <property type="evidence" value="ECO:0007669"/>
    <property type="project" value="TreeGrafter"/>
</dbReference>
<keyword evidence="5 10" id="KW-0276">Fatty acid metabolism</keyword>
<feature type="transmembrane region" description="Helical" evidence="10">
    <location>
        <begin position="89"/>
        <end position="110"/>
    </location>
</feature>
<accession>A0A7R8ZH77</accession>
<evidence type="ECO:0000256" key="7">
    <source>
        <dbReference type="ARBA" id="ARBA00023098"/>
    </source>
</evidence>
<organism evidence="11">
    <name type="scientific">Cyprideis torosa</name>
    <dbReference type="NCBI Taxonomy" id="163714"/>
    <lineage>
        <taxon>Eukaryota</taxon>
        <taxon>Metazoa</taxon>
        <taxon>Ecdysozoa</taxon>
        <taxon>Arthropoda</taxon>
        <taxon>Crustacea</taxon>
        <taxon>Oligostraca</taxon>
        <taxon>Ostracoda</taxon>
        <taxon>Podocopa</taxon>
        <taxon>Podocopida</taxon>
        <taxon>Cytherocopina</taxon>
        <taxon>Cytheroidea</taxon>
        <taxon>Cytherideidae</taxon>
        <taxon>Cyprideis</taxon>
    </lineage>
</organism>
<evidence type="ECO:0000256" key="3">
    <source>
        <dbReference type="ARBA" id="ARBA00022679"/>
    </source>
</evidence>
<keyword evidence="4 10" id="KW-0812">Transmembrane</keyword>
<comment type="catalytic activity">
    <reaction evidence="10">
        <text>a very-long-chain acyl-CoA + malonyl-CoA + H(+) = a very-long-chain 3-oxoacyl-CoA + CO2 + CoA</text>
        <dbReference type="Rhea" id="RHEA:32727"/>
        <dbReference type="ChEBI" id="CHEBI:15378"/>
        <dbReference type="ChEBI" id="CHEBI:16526"/>
        <dbReference type="ChEBI" id="CHEBI:57287"/>
        <dbReference type="ChEBI" id="CHEBI:57384"/>
        <dbReference type="ChEBI" id="CHEBI:90725"/>
        <dbReference type="ChEBI" id="CHEBI:90736"/>
        <dbReference type="EC" id="2.3.1.199"/>
    </reaction>
</comment>
<dbReference type="GO" id="GO:0034626">
    <property type="term" value="P:fatty acid elongation, polyunsaturated fatty acid"/>
    <property type="evidence" value="ECO:0007669"/>
    <property type="project" value="TreeGrafter"/>
</dbReference>
<evidence type="ECO:0000256" key="1">
    <source>
        <dbReference type="ARBA" id="ARBA00004141"/>
    </source>
</evidence>
<evidence type="ECO:0000256" key="10">
    <source>
        <dbReference type="RuleBase" id="RU361115"/>
    </source>
</evidence>
<evidence type="ECO:0000256" key="2">
    <source>
        <dbReference type="ARBA" id="ARBA00022516"/>
    </source>
</evidence>
<dbReference type="GO" id="GO:0034625">
    <property type="term" value="P:fatty acid elongation, monounsaturated fatty acid"/>
    <property type="evidence" value="ECO:0007669"/>
    <property type="project" value="TreeGrafter"/>
</dbReference>
<dbReference type="GO" id="GO:0030148">
    <property type="term" value="P:sphingolipid biosynthetic process"/>
    <property type="evidence" value="ECO:0007669"/>
    <property type="project" value="TreeGrafter"/>
</dbReference>
<keyword evidence="6 10" id="KW-1133">Transmembrane helix</keyword>
<keyword evidence="9 10" id="KW-0275">Fatty acid biosynthesis</keyword>
<dbReference type="PANTHER" id="PTHR11157:SF17">
    <property type="entry name" value="ELONGATION OF VERY LONG CHAIN FATTY ACIDS PROTEIN 6"/>
    <property type="match status" value="1"/>
</dbReference>
<dbReference type="InterPro" id="IPR030457">
    <property type="entry name" value="ELO_CS"/>
</dbReference>
<keyword evidence="3 10" id="KW-0808">Transferase</keyword>
<keyword evidence="7 10" id="KW-0443">Lipid metabolism</keyword>
<dbReference type="EC" id="2.3.1.199" evidence="10"/>
<dbReference type="EMBL" id="OB660225">
    <property type="protein sequence ID" value="CAD7223580.1"/>
    <property type="molecule type" value="Genomic_DNA"/>
</dbReference>
<feature type="transmembrane region" description="Helical" evidence="10">
    <location>
        <begin position="162"/>
        <end position="179"/>
    </location>
</feature>
<evidence type="ECO:0000256" key="8">
    <source>
        <dbReference type="ARBA" id="ARBA00023136"/>
    </source>
</evidence>
<comment type="subcellular location">
    <subcellularLocation>
        <location evidence="1">Membrane</location>
        <topology evidence="1">Multi-pass membrane protein</topology>
    </subcellularLocation>
</comment>
<sequence length="294" mass="35159">MVEVQMENITMMQVRLEEIYNQSEINLDVWRLPFEDEFDHHANAKWMSENWTVSVWFALAYACLIYFGQKFMKDRPAYNLQKPLEVWNWSLAIFSIMGSIKILPYISAILHNEGFRSSLCIDHHDVEFFRPGVFWIWMFAYSKVVELGDTAFIILRKRPLIFLHWYHHITVLIYTWFSFSDLTPSGLWFIGMNYTVHAFMYTYYSLRSMSVKVPRSVSMTITIMQIVQMVMGCFINYMAYHYRNDGKGCQVSWWNVASSAIMYGSYWVLFCWFFYNAYLVPGGKRREKRHDKVQ</sequence>
<dbReference type="Pfam" id="PF01151">
    <property type="entry name" value="ELO"/>
    <property type="match status" value="1"/>
</dbReference>
<dbReference type="GO" id="GO:0009922">
    <property type="term" value="F:fatty acid elongase activity"/>
    <property type="evidence" value="ECO:0007669"/>
    <property type="project" value="UniProtKB-EC"/>
</dbReference>
<proteinExistence type="inferred from homology"/>
<feature type="transmembrane region" description="Helical" evidence="10">
    <location>
        <begin position="216"/>
        <end position="240"/>
    </location>
</feature>
<dbReference type="GO" id="GO:0042761">
    <property type="term" value="P:very long-chain fatty acid biosynthetic process"/>
    <property type="evidence" value="ECO:0007669"/>
    <property type="project" value="TreeGrafter"/>
</dbReference>
<feature type="transmembrane region" description="Helical" evidence="10">
    <location>
        <begin position="51"/>
        <end position="68"/>
    </location>
</feature>